<sequence length="148" mass="16563">MVRGRQHIRAVSIPCASEGNCHLVTNIYKTTVIPLPLYFAVRHPGTPLSHSEAASYPEELFKKDEEVLAKVLYAVPPLELYEIREKNNQSFSVNETADMTHSPHLIFECGAASSDSRSSQQRKSCAGICERLSISRRATLREANYAEK</sequence>
<evidence type="ECO:0000313" key="1">
    <source>
        <dbReference type="EMBL" id="KAJ1354846.1"/>
    </source>
</evidence>
<dbReference type="Proteomes" id="UP001196413">
    <property type="component" value="Unassembled WGS sequence"/>
</dbReference>
<evidence type="ECO:0000313" key="2">
    <source>
        <dbReference type="Proteomes" id="UP001196413"/>
    </source>
</evidence>
<dbReference type="AlphaFoldDB" id="A0AAD5MSQ1"/>
<comment type="caution">
    <text evidence="1">The sequence shown here is derived from an EMBL/GenBank/DDBJ whole genome shotgun (WGS) entry which is preliminary data.</text>
</comment>
<dbReference type="EMBL" id="JAHQIW010002262">
    <property type="protein sequence ID" value="KAJ1354846.1"/>
    <property type="molecule type" value="Genomic_DNA"/>
</dbReference>
<proteinExistence type="predicted"/>
<accession>A0AAD5MSQ1</accession>
<gene>
    <name evidence="1" type="ORF">KIN20_011912</name>
</gene>
<name>A0AAD5MSQ1_PARTN</name>
<organism evidence="1 2">
    <name type="scientific">Parelaphostrongylus tenuis</name>
    <name type="common">Meningeal worm</name>
    <dbReference type="NCBI Taxonomy" id="148309"/>
    <lineage>
        <taxon>Eukaryota</taxon>
        <taxon>Metazoa</taxon>
        <taxon>Ecdysozoa</taxon>
        <taxon>Nematoda</taxon>
        <taxon>Chromadorea</taxon>
        <taxon>Rhabditida</taxon>
        <taxon>Rhabditina</taxon>
        <taxon>Rhabditomorpha</taxon>
        <taxon>Strongyloidea</taxon>
        <taxon>Metastrongylidae</taxon>
        <taxon>Parelaphostrongylus</taxon>
    </lineage>
</organism>
<protein>
    <submittedName>
        <fullName evidence="1">Uncharacterized protein</fullName>
    </submittedName>
</protein>
<keyword evidence="2" id="KW-1185">Reference proteome</keyword>
<reference evidence="1" key="1">
    <citation type="submission" date="2021-06" db="EMBL/GenBank/DDBJ databases">
        <title>Parelaphostrongylus tenuis whole genome reference sequence.</title>
        <authorList>
            <person name="Garwood T.J."/>
            <person name="Larsen P.A."/>
            <person name="Fountain-Jones N.M."/>
            <person name="Garbe J.R."/>
            <person name="Macchietto M.G."/>
            <person name="Kania S.A."/>
            <person name="Gerhold R.W."/>
            <person name="Richards J.E."/>
            <person name="Wolf T.M."/>
        </authorList>
    </citation>
    <scope>NUCLEOTIDE SEQUENCE</scope>
    <source>
        <strain evidence="1">MNPRO001-30</strain>
        <tissue evidence="1">Meninges</tissue>
    </source>
</reference>